<sequence>MKNYDNCSSELDGDEHMEGEIIEMETETTNILLVTQDPHALGENVGSGESLMHFIKGNIGTGILSMPIVFKYSGLWIGLALITFCGVVSTYLLFVLSSISNSLVDKHGLDRNTLDYADAVFYVFKFGPISKLLLIYTYMYFISLSTTHAVHMHFFTIKKFNWMIDSCILDTQSMDFLF</sequence>
<keyword evidence="3 5" id="KW-1133">Transmembrane helix</keyword>
<feature type="transmembrane region" description="Helical" evidence="5">
    <location>
        <begin position="75"/>
        <end position="99"/>
    </location>
</feature>
<evidence type="ECO:0000256" key="1">
    <source>
        <dbReference type="ARBA" id="ARBA00004370"/>
    </source>
</evidence>
<evidence type="ECO:0000256" key="2">
    <source>
        <dbReference type="ARBA" id="ARBA00022692"/>
    </source>
</evidence>
<feature type="domain" description="Amino acid transporter transmembrane" evidence="6">
    <location>
        <begin position="48"/>
        <end position="144"/>
    </location>
</feature>
<evidence type="ECO:0000256" key="3">
    <source>
        <dbReference type="ARBA" id="ARBA00022989"/>
    </source>
</evidence>
<evidence type="ECO:0000313" key="8">
    <source>
        <dbReference type="Proteomes" id="UP000784294"/>
    </source>
</evidence>
<accession>A0A448WEY8</accession>
<evidence type="ECO:0000259" key="6">
    <source>
        <dbReference type="Pfam" id="PF01490"/>
    </source>
</evidence>
<evidence type="ECO:0000256" key="4">
    <source>
        <dbReference type="ARBA" id="ARBA00023136"/>
    </source>
</evidence>
<dbReference type="AlphaFoldDB" id="A0A448WEY8"/>
<dbReference type="Pfam" id="PF01490">
    <property type="entry name" value="Aa_trans"/>
    <property type="match status" value="1"/>
</dbReference>
<dbReference type="GO" id="GO:0016020">
    <property type="term" value="C:membrane"/>
    <property type="evidence" value="ECO:0007669"/>
    <property type="project" value="UniProtKB-SubCell"/>
</dbReference>
<keyword evidence="8" id="KW-1185">Reference proteome</keyword>
<comment type="subcellular location">
    <subcellularLocation>
        <location evidence="1">Membrane</location>
    </subcellularLocation>
</comment>
<name>A0A448WEY8_9PLAT</name>
<keyword evidence="2 5" id="KW-0812">Transmembrane</keyword>
<proteinExistence type="predicted"/>
<protein>
    <recommendedName>
        <fullName evidence="6">Amino acid transporter transmembrane domain-containing protein</fullName>
    </recommendedName>
</protein>
<evidence type="ECO:0000256" key="5">
    <source>
        <dbReference type="SAM" id="Phobius"/>
    </source>
</evidence>
<comment type="caution">
    <text evidence="7">The sequence shown here is derived from an EMBL/GenBank/DDBJ whole genome shotgun (WGS) entry which is preliminary data.</text>
</comment>
<gene>
    <name evidence="7" type="ORF">PXEA_LOCUS3575</name>
</gene>
<reference evidence="7" key="1">
    <citation type="submission" date="2018-11" db="EMBL/GenBank/DDBJ databases">
        <authorList>
            <consortium name="Pathogen Informatics"/>
        </authorList>
    </citation>
    <scope>NUCLEOTIDE SEQUENCE</scope>
</reference>
<dbReference type="EMBL" id="CAAALY010008141">
    <property type="protein sequence ID" value="VEL10135.1"/>
    <property type="molecule type" value="Genomic_DNA"/>
</dbReference>
<dbReference type="OrthoDB" id="6278520at2759"/>
<dbReference type="InterPro" id="IPR013057">
    <property type="entry name" value="AA_transpt_TM"/>
</dbReference>
<keyword evidence="4 5" id="KW-0472">Membrane</keyword>
<evidence type="ECO:0000313" key="7">
    <source>
        <dbReference type="EMBL" id="VEL10135.1"/>
    </source>
</evidence>
<dbReference type="Proteomes" id="UP000784294">
    <property type="component" value="Unassembled WGS sequence"/>
</dbReference>
<organism evidence="7 8">
    <name type="scientific">Protopolystoma xenopodis</name>
    <dbReference type="NCBI Taxonomy" id="117903"/>
    <lineage>
        <taxon>Eukaryota</taxon>
        <taxon>Metazoa</taxon>
        <taxon>Spiralia</taxon>
        <taxon>Lophotrochozoa</taxon>
        <taxon>Platyhelminthes</taxon>
        <taxon>Monogenea</taxon>
        <taxon>Polyopisthocotylea</taxon>
        <taxon>Polystomatidea</taxon>
        <taxon>Polystomatidae</taxon>
        <taxon>Protopolystoma</taxon>
    </lineage>
</organism>